<dbReference type="EMBL" id="QGMJ01000234">
    <property type="protein sequence ID" value="TVY39326.1"/>
    <property type="molecule type" value="Genomic_DNA"/>
</dbReference>
<dbReference type="InterPro" id="IPR051614">
    <property type="entry name" value="UPF0045_domain"/>
</dbReference>
<feature type="domain" description="Thiamine-binding protein" evidence="3">
    <location>
        <begin position="106"/>
        <end position="197"/>
    </location>
</feature>
<evidence type="ECO:0000256" key="2">
    <source>
        <dbReference type="SAM" id="MobiDB-lite"/>
    </source>
</evidence>
<evidence type="ECO:0000256" key="1">
    <source>
        <dbReference type="ARBA" id="ARBA00010272"/>
    </source>
</evidence>
<dbReference type="PANTHER" id="PTHR33777:SF1">
    <property type="entry name" value="UPF0045 PROTEIN ECM15"/>
    <property type="match status" value="1"/>
</dbReference>
<feature type="region of interest" description="Disordered" evidence="2">
    <location>
        <begin position="236"/>
        <end position="265"/>
    </location>
</feature>
<gene>
    <name evidence="4" type="primary">ECM15</name>
    <name evidence="4" type="ORF">LSUB1_G004158</name>
</gene>
<dbReference type="OrthoDB" id="5587367at2759"/>
<dbReference type="Gene3D" id="3.30.70.930">
    <property type="match status" value="1"/>
</dbReference>
<feature type="compositionally biased region" description="Polar residues" evidence="2">
    <location>
        <begin position="248"/>
        <end position="259"/>
    </location>
</feature>
<reference evidence="4 5" key="1">
    <citation type="submission" date="2018-05" db="EMBL/GenBank/DDBJ databases">
        <title>Genome sequencing and assembly of the regulated plant pathogen Lachnellula willkommii and related sister species for the development of diagnostic species identification markers.</title>
        <authorList>
            <person name="Giroux E."/>
            <person name="Bilodeau G."/>
        </authorList>
    </citation>
    <scope>NUCLEOTIDE SEQUENCE [LARGE SCALE GENOMIC DNA]</scope>
    <source>
        <strain evidence="4 5">CBS 197.66</strain>
    </source>
</reference>
<dbReference type="SUPFAM" id="SSF89957">
    <property type="entry name" value="MTH1187/YkoF-like"/>
    <property type="match status" value="1"/>
</dbReference>
<dbReference type="GO" id="GO:0005829">
    <property type="term" value="C:cytosol"/>
    <property type="evidence" value="ECO:0007669"/>
    <property type="project" value="TreeGrafter"/>
</dbReference>
<sequence length="265" mass="29068">MSYRRFELPSAEINGQDGPTYFDVCDKCRNTSSTNLVYTYKGTGEVPLIGIEMTSQSHYRGLNETPRSCFRLLVNNPSLLLLLPSISVPARTMDYANLPTPPVCVADFCLIPIGTPTASVSNEVAAVQRLMKASGLEYSMHSAGTTVEGKWDAVMKLIGQAHTLVHQNGVIRIQSDIRVGTRTDKKQHFSEKVAKVESILAADGKVVEKAVVVQPGEPKKVEDVVEPVAEAPKKVEVVKESKPEEQRQPLTPATNQGTWASMFRK</sequence>
<evidence type="ECO:0000313" key="4">
    <source>
        <dbReference type="EMBL" id="TVY39326.1"/>
    </source>
</evidence>
<proteinExistence type="inferred from homology"/>
<dbReference type="InterPro" id="IPR029756">
    <property type="entry name" value="MTH1187/YkoF-like"/>
</dbReference>
<evidence type="ECO:0000259" key="3">
    <source>
        <dbReference type="Pfam" id="PF01910"/>
    </source>
</evidence>
<dbReference type="Pfam" id="PF01910">
    <property type="entry name" value="Thiamine_BP"/>
    <property type="match status" value="1"/>
</dbReference>
<dbReference type="PANTHER" id="PTHR33777">
    <property type="entry name" value="UPF0045 PROTEIN ECM15"/>
    <property type="match status" value="1"/>
</dbReference>
<evidence type="ECO:0000313" key="5">
    <source>
        <dbReference type="Proteomes" id="UP000462212"/>
    </source>
</evidence>
<dbReference type="InterPro" id="IPR002767">
    <property type="entry name" value="Thiamine_BP"/>
</dbReference>
<dbReference type="Proteomes" id="UP000462212">
    <property type="component" value="Unassembled WGS sequence"/>
</dbReference>
<comment type="similarity">
    <text evidence="1">Belongs to the UPF0045 family.</text>
</comment>
<comment type="caution">
    <text evidence="4">The sequence shown here is derived from an EMBL/GenBank/DDBJ whole genome shotgun (WGS) entry which is preliminary data.</text>
</comment>
<protein>
    <submittedName>
        <fullName evidence="4">UPF0045 protein</fullName>
    </submittedName>
</protein>
<dbReference type="AlphaFoldDB" id="A0A8H8RPH7"/>
<keyword evidence="5" id="KW-1185">Reference proteome</keyword>
<feature type="compositionally biased region" description="Basic and acidic residues" evidence="2">
    <location>
        <begin position="236"/>
        <end position="247"/>
    </location>
</feature>
<organism evidence="4 5">
    <name type="scientific">Lachnellula subtilissima</name>
    <dbReference type="NCBI Taxonomy" id="602034"/>
    <lineage>
        <taxon>Eukaryota</taxon>
        <taxon>Fungi</taxon>
        <taxon>Dikarya</taxon>
        <taxon>Ascomycota</taxon>
        <taxon>Pezizomycotina</taxon>
        <taxon>Leotiomycetes</taxon>
        <taxon>Helotiales</taxon>
        <taxon>Lachnaceae</taxon>
        <taxon>Lachnellula</taxon>
    </lineage>
</organism>
<dbReference type="NCBIfam" id="TIGR00106">
    <property type="entry name" value="MTH1187 family thiamine-binding protein"/>
    <property type="match status" value="1"/>
</dbReference>
<accession>A0A8H8RPH7</accession>
<name>A0A8H8RPH7_9HELO</name>